<evidence type="ECO:0000313" key="5">
    <source>
        <dbReference type="EMBL" id="OZI60887.1"/>
    </source>
</evidence>
<dbReference type="InterPro" id="IPR020449">
    <property type="entry name" value="Tscrpt_reg_AraC-type_HTH"/>
</dbReference>
<protein>
    <submittedName>
        <fullName evidence="5">AraC family transcriptional regulator</fullName>
    </submittedName>
</protein>
<reference evidence="6" key="1">
    <citation type="submission" date="2017-05" db="EMBL/GenBank/DDBJ databases">
        <title>Complete and WGS of Bordetella genogroups.</title>
        <authorList>
            <person name="Spilker T."/>
            <person name="Lipuma J."/>
        </authorList>
    </citation>
    <scope>NUCLEOTIDE SEQUENCE [LARGE SCALE GENOMIC DNA]</scope>
    <source>
        <strain evidence="6">AU8856</strain>
    </source>
</reference>
<name>A0A261UH91_9BORD</name>
<dbReference type="PROSITE" id="PS01124">
    <property type="entry name" value="HTH_ARAC_FAMILY_2"/>
    <property type="match status" value="1"/>
</dbReference>
<dbReference type="InterPro" id="IPR029062">
    <property type="entry name" value="Class_I_gatase-like"/>
</dbReference>
<keyword evidence="2" id="KW-0238">DNA-binding</keyword>
<dbReference type="InterPro" id="IPR002818">
    <property type="entry name" value="DJ-1/PfpI"/>
</dbReference>
<dbReference type="InterPro" id="IPR052158">
    <property type="entry name" value="INH-QAR"/>
</dbReference>
<dbReference type="Gene3D" id="1.10.10.60">
    <property type="entry name" value="Homeodomain-like"/>
    <property type="match status" value="1"/>
</dbReference>
<dbReference type="PANTHER" id="PTHR43130">
    <property type="entry name" value="ARAC-FAMILY TRANSCRIPTIONAL REGULATOR"/>
    <property type="match status" value="1"/>
</dbReference>
<dbReference type="SUPFAM" id="SSF52317">
    <property type="entry name" value="Class I glutamine amidotransferase-like"/>
    <property type="match status" value="1"/>
</dbReference>
<dbReference type="PANTHER" id="PTHR43130:SF3">
    <property type="entry name" value="HTH-TYPE TRANSCRIPTIONAL REGULATOR RV1931C"/>
    <property type="match status" value="1"/>
</dbReference>
<keyword evidence="1" id="KW-0805">Transcription regulation</keyword>
<evidence type="ECO:0000256" key="1">
    <source>
        <dbReference type="ARBA" id="ARBA00023015"/>
    </source>
</evidence>
<sequence>MGTPVSDPAVEVSPASGKPELSVGLVLLDQFTLAAFSGFVDALRLAGDHGGKSRRIHTTWRVMSCDGLPRSSSAGLSLAVDGGLAEDPAVFDYVALCGGNDYPNANLPPALLQWIQRAAGSGVRMLGICTGTFALAQAGVLGARTVCVHWNVLDAFRARFPEVRAAVDRLFIDEGDLITCAGSTAAIDLALYLVERHCGRDKAQQAIRHMMLQGMRPARVPQAHFYSDVSEIGDLRVRQAAHFIEQRIDAPPSLDAIARYVGVGRRQLERAFQVALGVSPMVFQRNLRLQYGCWLLRSSRLPVTRIALDCGFADGAHFSREFRGRFGMTPREYKRQAARAEAARALPDAGYDGVIPAIST</sequence>
<dbReference type="GO" id="GO:0043565">
    <property type="term" value="F:sequence-specific DNA binding"/>
    <property type="evidence" value="ECO:0007669"/>
    <property type="project" value="InterPro"/>
</dbReference>
<dbReference type="OrthoDB" id="9816344at2"/>
<dbReference type="InterPro" id="IPR009057">
    <property type="entry name" value="Homeodomain-like_sf"/>
</dbReference>
<dbReference type="SUPFAM" id="SSF46689">
    <property type="entry name" value="Homeodomain-like"/>
    <property type="match status" value="2"/>
</dbReference>
<organism evidence="5 6">
    <name type="scientific">Bordetella genomosp. 11</name>
    <dbReference type="NCBI Taxonomy" id="1416808"/>
    <lineage>
        <taxon>Bacteria</taxon>
        <taxon>Pseudomonadati</taxon>
        <taxon>Pseudomonadota</taxon>
        <taxon>Betaproteobacteria</taxon>
        <taxon>Burkholderiales</taxon>
        <taxon>Alcaligenaceae</taxon>
        <taxon>Bordetella</taxon>
    </lineage>
</organism>
<evidence type="ECO:0000256" key="2">
    <source>
        <dbReference type="ARBA" id="ARBA00023125"/>
    </source>
</evidence>
<accession>A0A261UH91</accession>
<dbReference type="PRINTS" id="PR00032">
    <property type="entry name" value="HTHARAC"/>
</dbReference>
<dbReference type="GO" id="GO:0003700">
    <property type="term" value="F:DNA-binding transcription factor activity"/>
    <property type="evidence" value="ECO:0007669"/>
    <property type="project" value="InterPro"/>
</dbReference>
<dbReference type="Pfam" id="PF01965">
    <property type="entry name" value="DJ-1_PfpI"/>
    <property type="match status" value="1"/>
</dbReference>
<dbReference type="EMBL" id="NEVS01000004">
    <property type="protein sequence ID" value="OZI60887.1"/>
    <property type="molecule type" value="Genomic_DNA"/>
</dbReference>
<keyword evidence="3" id="KW-0804">Transcription</keyword>
<comment type="caution">
    <text evidence="5">The sequence shown here is derived from an EMBL/GenBank/DDBJ whole genome shotgun (WGS) entry which is preliminary data.</text>
</comment>
<feature type="domain" description="HTH araC/xylS-type" evidence="4">
    <location>
        <begin position="238"/>
        <end position="336"/>
    </location>
</feature>
<dbReference type="SMART" id="SM00342">
    <property type="entry name" value="HTH_ARAC"/>
    <property type="match status" value="1"/>
</dbReference>
<dbReference type="InterPro" id="IPR018060">
    <property type="entry name" value="HTH_AraC"/>
</dbReference>
<dbReference type="Pfam" id="PF12833">
    <property type="entry name" value="HTH_18"/>
    <property type="match status" value="1"/>
</dbReference>
<dbReference type="Proteomes" id="UP000215767">
    <property type="component" value="Unassembled WGS sequence"/>
</dbReference>
<evidence type="ECO:0000313" key="6">
    <source>
        <dbReference type="Proteomes" id="UP000215767"/>
    </source>
</evidence>
<evidence type="ECO:0000256" key="3">
    <source>
        <dbReference type="ARBA" id="ARBA00023163"/>
    </source>
</evidence>
<keyword evidence="6" id="KW-1185">Reference proteome</keyword>
<dbReference type="RefSeq" id="WP_094842293.1">
    <property type="nucleotide sequence ID" value="NZ_NEVS01000004.1"/>
</dbReference>
<dbReference type="CDD" id="cd03136">
    <property type="entry name" value="GATase1_AraC_ArgR_like"/>
    <property type="match status" value="1"/>
</dbReference>
<dbReference type="Gene3D" id="3.40.50.880">
    <property type="match status" value="1"/>
</dbReference>
<evidence type="ECO:0000259" key="4">
    <source>
        <dbReference type="PROSITE" id="PS01124"/>
    </source>
</evidence>
<proteinExistence type="predicted"/>
<dbReference type="AlphaFoldDB" id="A0A261UH91"/>
<gene>
    <name evidence="5" type="ORF">CAL28_16095</name>
</gene>